<comment type="pathway">
    <text evidence="1">Protein modification; protein glycosylation.</text>
</comment>
<accession>A0A166QM71</accession>
<feature type="domain" description="O-GlcNAc transferase C-terminal" evidence="10">
    <location>
        <begin position="781"/>
        <end position="978"/>
    </location>
</feature>
<dbReference type="PANTHER" id="PTHR44998">
    <property type="match status" value="1"/>
</dbReference>
<dbReference type="InterPro" id="IPR011990">
    <property type="entry name" value="TPR-like_helical_dom_sf"/>
</dbReference>
<dbReference type="PANTHER" id="PTHR44998:SF1">
    <property type="entry name" value="UDP-N-ACETYLGLUCOSAMINE--PEPTIDE N-ACETYLGLUCOSAMINYLTRANSFERASE 110 KDA SUBUNIT"/>
    <property type="match status" value="1"/>
</dbReference>
<evidence type="ECO:0000256" key="8">
    <source>
        <dbReference type="PROSITE-ProRule" id="PRU00339"/>
    </source>
</evidence>
<reference evidence="11" key="1">
    <citation type="journal article" date="2016" name="Mol. Biol. Evol.">
        <title>Comparative Genomics of Early-Diverging Mushroom-Forming Fungi Provides Insights into the Origins of Lignocellulose Decay Capabilities.</title>
        <authorList>
            <person name="Nagy L.G."/>
            <person name="Riley R."/>
            <person name="Tritt A."/>
            <person name="Adam C."/>
            <person name="Daum C."/>
            <person name="Floudas D."/>
            <person name="Sun H."/>
            <person name="Yadav J.S."/>
            <person name="Pangilinan J."/>
            <person name="Larsson K.H."/>
            <person name="Matsuura K."/>
            <person name="Barry K."/>
            <person name="Labutti K."/>
            <person name="Kuo R."/>
            <person name="Ohm R.A."/>
            <person name="Bhattacharya S.S."/>
            <person name="Shirouzu T."/>
            <person name="Yoshinaga Y."/>
            <person name="Martin F.M."/>
            <person name="Grigoriev I.V."/>
            <person name="Hibbett D.S."/>
        </authorList>
    </citation>
    <scope>NUCLEOTIDE SEQUENCE [LARGE SCALE GENOMIC DNA]</scope>
    <source>
        <strain evidence="11">CBS 109695</strain>
    </source>
</reference>
<dbReference type="InterPro" id="IPR029489">
    <property type="entry name" value="OGT/SEC/SPY_C"/>
</dbReference>
<keyword evidence="4" id="KW-0328">Glycosyltransferase</keyword>
<feature type="region of interest" description="Disordered" evidence="9">
    <location>
        <begin position="1"/>
        <end position="24"/>
    </location>
</feature>
<evidence type="ECO:0000256" key="5">
    <source>
        <dbReference type="ARBA" id="ARBA00022679"/>
    </source>
</evidence>
<dbReference type="InterPro" id="IPR019734">
    <property type="entry name" value="TPR_rpt"/>
</dbReference>
<dbReference type="OrthoDB" id="421121at2759"/>
<dbReference type="EC" id="2.4.1.255" evidence="3"/>
<dbReference type="Pfam" id="PF13844">
    <property type="entry name" value="Glyco_transf_41"/>
    <property type="match status" value="2"/>
</dbReference>
<organism evidence="11">
    <name type="scientific">Athelia psychrophila</name>
    <dbReference type="NCBI Taxonomy" id="1759441"/>
    <lineage>
        <taxon>Eukaryota</taxon>
        <taxon>Fungi</taxon>
        <taxon>Dikarya</taxon>
        <taxon>Basidiomycota</taxon>
        <taxon>Agaricomycotina</taxon>
        <taxon>Agaricomycetes</taxon>
        <taxon>Agaricomycetidae</taxon>
        <taxon>Atheliales</taxon>
        <taxon>Atheliaceae</taxon>
        <taxon>Athelia</taxon>
    </lineage>
</organism>
<dbReference type="SMART" id="SM00028">
    <property type="entry name" value="TPR"/>
    <property type="match status" value="4"/>
</dbReference>
<dbReference type="Gene3D" id="3.40.50.11380">
    <property type="match status" value="1"/>
</dbReference>
<keyword evidence="6" id="KW-0677">Repeat</keyword>
<dbReference type="SUPFAM" id="SSF48452">
    <property type="entry name" value="TPR-like"/>
    <property type="match status" value="2"/>
</dbReference>
<evidence type="ECO:0000256" key="6">
    <source>
        <dbReference type="ARBA" id="ARBA00022737"/>
    </source>
</evidence>
<evidence type="ECO:0000256" key="1">
    <source>
        <dbReference type="ARBA" id="ARBA00004922"/>
    </source>
</evidence>
<feature type="region of interest" description="Disordered" evidence="9">
    <location>
        <begin position="31"/>
        <end position="50"/>
    </location>
</feature>
<gene>
    <name evidence="11" type="ORF">FIBSPDRAFT_730943</name>
</gene>
<dbReference type="EMBL" id="KV417509">
    <property type="protein sequence ID" value="KZP27319.1"/>
    <property type="molecule type" value="Genomic_DNA"/>
</dbReference>
<dbReference type="Gene3D" id="1.25.40.10">
    <property type="entry name" value="Tetratricopeptide repeat domain"/>
    <property type="match status" value="3"/>
</dbReference>
<feature type="domain" description="O-GlcNAc transferase C-terminal" evidence="10">
    <location>
        <begin position="1070"/>
        <end position="1253"/>
    </location>
</feature>
<evidence type="ECO:0000256" key="2">
    <source>
        <dbReference type="ARBA" id="ARBA00005386"/>
    </source>
</evidence>
<sequence length="1293" mass="143611">MYDGELAAPAAPSLTGGSIPRIPERRTSFIGDSLIGAPPRPPGSTGAPADALQAPSAYISQPNPLASSVGRDAIMTYAHRLYQDLGAGSNPSRYIVSAVPIFDVVQNMTSPGDQLVSLLNTLRSLHPQHLPILLLLASVHYAQGNYVASLRLNNEIMKIEPQYVEAMCNTGTIMKRLDRPSLAYDWWWRALQIQPTYWEVTDNLLNLVLEDTSDVTDPGSKHTENAIKCYQKAVDICRHVQSKLLADNGFLSPNFPPSQFHRLQNILRTSANLSHLISGGPSREGMHDYFCAVELALHAPASNQVEDERVTFRDLVLAACVAGFLVSSHDTPLPAQISEALEPKDAESGTVRISRLGDRGFDILQAVHASGELLANAVYHEGLGVIPTLMLHPDEALRLPLLIFPGYMGTLPAIYEGVQGKSGSNTTRDQTNHMTAMILVSLAKRFQDGVSGVDIPVRGTPLRVSSSLVLLLYYLALALSPSPSLYNNVGVVLSGLSSQSYRNVTGSRQIYNAQDLASAYYEMGLQMDPSHPHLLTNYGSLLKDKGRTDEAIHIYTQAIRYQPDLDVALANLASAIKDSGRPWDAIVYYQRAVKANPQLPEATCGLISSLNAVCDWRGRGRAAGESFSVDEEGNIREISELEGRTPGYMTKMVDTCETQINLVYSQNLGAIRSARSLGGWLELIESTLGERLDESERQRRTTSLAPFYQDSDNLVKCTNEGGFLIRFNEWAERRLQHRWYLRTFGKVVESQDELARPSPSDEETSSFLRPTLPSFLGPPPVPSVLPFHTFMYPLNPRMIRLISHRNALRVSHISQTRPWASSHVFPPPPPPYLGQINIGYVSCDFKNHPLAHLMQSVFGFHDHQKFKIHLYATSAPDESIYREKIEAGSDQFLDVSTWSDEAIVDRIIADGIHILVNLGGYTKGARNEIFAVRSCPVQISLMGFAGTLGAGKSALTCWCDYIVCDALCCPEDLSADFVARENMEPYLKGGLDFGPAVGTKVDPEFLTDDWVYTENFIYMPHSFLVTDHKQSSRGDEGFTEEQRASVPNDRLWSDEERRRAGMRQLIFPDLTAEVVIFANFNQVSEIFALWLRILSNVPRSILWLLRFPSAGEEHLKRTAKAWAGEEVASRVRFTDVAQKDDHILRCRVADIFLDTIECNAHTIASDVLWSGTPIITWPRHRYKMCSRVAASVAHATGFGAEMVVSSLGEYQELAVSWANSVQQTDSALLNLRRNLFLNRDRMTLFDTQRWTRNIEKGYRAAWERWVGGTVGGDSTSGCIFIHDDDPVTVLPID</sequence>
<dbReference type="GO" id="GO:0097363">
    <property type="term" value="F:protein O-acetylglucosaminyltransferase activity"/>
    <property type="evidence" value="ECO:0007669"/>
    <property type="project" value="UniProtKB-EC"/>
</dbReference>
<keyword evidence="5" id="KW-0808">Transferase</keyword>
<evidence type="ECO:0000256" key="9">
    <source>
        <dbReference type="SAM" id="MobiDB-lite"/>
    </source>
</evidence>
<protein>
    <recommendedName>
        <fullName evidence="3">protein O-GlcNAc transferase</fullName>
        <ecNumber evidence="3">2.4.1.255</ecNumber>
    </recommendedName>
</protein>
<name>A0A166QM71_9AGAM</name>
<evidence type="ECO:0000256" key="4">
    <source>
        <dbReference type="ARBA" id="ARBA00022676"/>
    </source>
</evidence>
<comment type="similarity">
    <text evidence="2">Belongs to the glycosyltransferase 41 family. O-GlcNAc transferase subfamily.</text>
</comment>
<dbReference type="Pfam" id="PF13181">
    <property type="entry name" value="TPR_8"/>
    <property type="match status" value="1"/>
</dbReference>
<evidence type="ECO:0000256" key="3">
    <source>
        <dbReference type="ARBA" id="ARBA00011970"/>
    </source>
</evidence>
<dbReference type="STRING" id="436010.A0A166QM71"/>
<feature type="repeat" description="TPR" evidence="8">
    <location>
        <begin position="532"/>
        <end position="565"/>
    </location>
</feature>
<evidence type="ECO:0000256" key="7">
    <source>
        <dbReference type="ARBA" id="ARBA00022803"/>
    </source>
</evidence>
<dbReference type="GO" id="GO:0006493">
    <property type="term" value="P:protein O-linked glycosylation"/>
    <property type="evidence" value="ECO:0007669"/>
    <property type="project" value="TreeGrafter"/>
</dbReference>
<keyword evidence="7 8" id="KW-0802">TPR repeat</keyword>
<dbReference type="Gene3D" id="3.40.50.2000">
    <property type="entry name" value="Glycogen Phosphorylase B"/>
    <property type="match status" value="1"/>
</dbReference>
<evidence type="ECO:0000259" key="10">
    <source>
        <dbReference type="Pfam" id="PF13844"/>
    </source>
</evidence>
<dbReference type="PROSITE" id="PS50005">
    <property type="entry name" value="TPR"/>
    <property type="match status" value="1"/>
</dbReference>
<evidence type="ECO:0000313" key="11">
    <source>
        <dbReference type="EMBL" id="KZP27319.1"/>
    </source>
</evidence>
<proteinExistence type="inferred from homology"/>